<feature type="domain" description="PAS" evidence="2">
    <location>
        <begin position="25"/>
        <end position="68"/>
    </location>
</feature>
<dbReference type="InterPro" id="IPR052163">
    <property type="entry name" value="DGC-Regulatory_Protein"/>
</dbReference>
<dbReference type="AlphaFoldDB" id="B0SNQ1"/>
<dbReference type="SMART" id="SM00086">
    <property type="entry name" value="PAC"/>
    <property type="match status" value="1"/>
</dbReference>
<dbReference type="KEGG" id="lbi:LEPBI_I1218"/>
<dbReference type="NCBIfam" id="TIGR00229">
    <property type="entry name" value="sensory_box"/>
    <property type="match status" value="1"/>
</dbReference>
<sequence>MDNKLEEIYFELGQRQFAIDQHAIVAITNLNADIIYANRKFCEISKYSRNELIGKNHRIINSGYHPADFFKNLYKTIKSSKTWHGEIRNKAKDGSFYWVATTIAPIKNARGEIEKYLSIRTDITEIKEADEKIKSLLKEKALILIEVHHRIKNNMNTIYSLLKIEANSQEDKAHKMTCPRLLDQILS</sequence>
<dbReference type="InterPro" id="IPR001610">
    <property type="entry name" value="PAC"/>
</dbReference>
<dbReference type="Pfam" id="PF07568">
    <property type="entry name" value="HisKA_2"/>
    <property type="match status" value="1"/>
</dbReference>
<dbReference type="SUPFAM" id="SSF55785">
    <property type="entry name" value="PYP-like sensor domain (PAS domain)"/>
    <property type="match status" value="1"/>
</dbReference>
<protein>
    <submittedName>
        <fullName evidence="4">Putative two-component sensor histidine kinase</fullName>
    </submittedName>
</protein>
<evidence type="ECO:0000256" key="1">
    <source>
        <dbReference type="SAM" id="Coils"/>
    </source>
</evidence>
<dbReference type="BioCyc" id="LBIF456481:LEPBI_RS05970-MONOMER"/>
<dbReference type="Gene3D" id="3.30.450.20">
    <property type="entry name" value="PAS domain"/>
    <property type="match status" value="1"/>
</dbReference>
<reference evidence="4 5" key="1">
    <citation type="journal article" date="2008" name="PLoS ONE">
        <title>Genome sequence of the saprophyte Leptospira biflexa provides insights into the evolution of Leptospira and the pathogenesis of leptospirosis.</title>
        <authorList>
            <person name="Picardeau M."/>
            <person name="Bulach D.M."/>
            <person name="Bouchier C."/>
            <person name="Zuerner R.L."/>
            <person name="Zidane N."/>
            <person name="Wilson P.J."/>
            <person name="Creno S."/>
            <person name="Kuczek E.S."/>
            <person name="Bommezzadri S."/>
            <person name="Davis J.C."/>
            <person name="McGrath A."/>
            <person name="Johnson M.J."/>
            <person name="Boursaux-Eude C."/>
            <person name="Seemann T."/>
            <person name="Rouy Z."/>
            <person name="Coppel R.L."/>
            <person name="Rood J.I."/>
            <person name="Lajus A."/>
            <person name="Davies J.K."/>
            <person name="Medigue C."/>
            <person name="Adler B."/>
        </authorList>
    </citation>
    <scope>NUCLEOTIDE SEQUENCE [LARGE SCALE GENOMIC DNA]</scope>
    <source>
        <strain evidence="5">Patoc 1 / ATCC 23582 / Paris</strain>
    </source>
</reference>
<evidence type="ECO:0000313" key="5">
    <source>
        <dbReference type="Proteomes" id="UP000001847"/>
    </source>
</evidence>
<feature type="domain" description="PAC" evidence="3">
    <location>
        <begin position="83"/>
        <end position="135"/>
    </location>
</feature>
<dbReference type="InterPro" id="IPR011495">
    <property type="entry name" value="Sig_transdc_His_kin_sub2_dim/P"/>
</dbReference>
<dbReference type="Pfam" id="PF13426">
    <property type="entry name" value="PAS_9"/>
    <property type="match status" value="1"/>
</dbReference>
<name>B0SNQ1_LEPBP</name>
<dbReference type="EMBL" id="CP000786">
    <property type="protein sequence ID" value="ABZ97332.1"/>
    <property type="molecule type" value="Genomic_DNA"/>
</dbReference>
<keyword evidence="4" id="KW-0808">Transferase</keyword>
<dbReference type="PANTHER" id="PTHR46663">
    <property type="entry name" value="DIGUANYLATE CYCLASE DGCT-RELATED"/>
    <property type="match status" value="1"/>
</dbReference>
<dbReference type="InterPro" id="IPR000014">
    <property type="entry name" value="PAS"/>
</dbReference>
<dbReference type="InterPro" id="IPR035965">
    <property type="entry name" value="PAS-like_dom_sf"/>
</dbReference>
<dbReference type="OrthoDB" id="9809348at2"/>
<feature type="coiled-coil region" evidence="1">
    <location>
        <begin position="119"/>
        <end position="146"/>
    </location>
</feature>
<accession>B0SNQ1</accession>
<dbReference type="GO" id="GO:0016301">
    <property type="term" value="F:kinase activity"/>
    <property type="evidence" value="ECO:0007669"/>
    <property type="project" value="UniProtKB-KW"/>
</dbReference>
<proteinExistence type="predicted"/>
<evidence type="ECO:0000259" key="3">
    <source>
        <dbReference type="PROSITE" id="PS50113"/>
    </source>
</evidence>
<evidence type="ECO:0000259" key="2">
    <source>
        <dbReference type="PROSITE" id="PS50112"/>
    </source>
</evidence>
<keyword evidence="5" id="KW-1185">Reference proteome</keyword>
<dbReference type="STRING" id="456481.LEPBI_I1218"/>
<dbReference type="HOGENOM" id="CLU_1446015_0_0_12"/>
<keyword evidence="1" id="KW-0175">Coiled coil</keyword>
<keyword evidence="4" id="KW-0418">Kinase</keyword>
<evidence type="ECO:0000313" key="4">
    <source>
        <dbReference type="EMBL" id="ABZ97332.1"/>
    </source>
</evidence>
<organism evidence="4 5">
    <name type="scientific">Leptospira biflexa serovar Patoc (strain Patoc 1 / ATCC 23582 / Paris)</name>
    <dbReference type="NCBI Taxonomy" id="456481"/>
    <lineage>
        <taxon>Bacteria</taxon>
        <taxon>Pseudomonadati</taxon>
        <taxon>Spirochaetota</taxon>
        <taxon>Spirochaetia</taxon>
        <taxon>Leptospirales</taxon>
        <taxon>Leptospiraceae</taxon>
        <taxon>Leptospira</taxon>
    </lineage>
</organism>
<dbReference type="Proteomes" id="UP000001847">
    <property type="component" value="Chromosome I"/>
</dbReference>
<dbReference type="PROSITE" id="PS50113">
    <property type="entry name" value="PAC"/>
    <property type="match status" value="1"/>
</dbReference>
<dbReference type="PANTHER" id="PTHR46663:SF3">
    <property type="entry name" value="SLL0267 PROTEIN"/>
    <property type="match status" value="1"/>
</dbReference>
<dbReference type="PROSITE" id="PS50112">
    <property type="entry name" value="PAS"/>
    <property type="match status" value="1"/>
</dbReference>
<dbReference type="InterPro" id="IPR000700">
    <property type="entry name" value="PAS-assoc_C"/>
</dbReference>
<dbReference type="RefSeq" id="WP_012388213.1">
    <property type="nucleotide sequence ID" value="NC_010602.1"/>
</dbReference>
<dbReference type="CDD" id="cd00130">
    <property type="entry name" value="PAS"/>
    <property type="match status" value="1"/>
</dbReference>
<gene>
    <name evidence="4" type="ordered locus">LEPBI_I1218</name>
</gene>